<evidence type="ECO:0000313" key="1">
    <source>
        <dbReference type="EMBL" id="KAH3862279.1"/>
    </source>
</evidence>
<gene>
    <name evidence="1" type="ORF">DPMN_025245</name>
</gene>
<sequence>MKVQLALGSGMRVCEKSISDWLIENCGRSDRYFGDWSIGNGECIDSTASTTILTFAHLRGTNILVNNFDKECLRNVNARVFTNQMCTDGQRTKTNPKTSTEQSAIFQLIQEINKTNVLTKLHDGKLPPTLGSHIYKTNLFTKFHDDWANNVTSTAINHSLGHVIQLTGTIFQLNSRIKETNVLTKFHENWTKNVTSRVFTCFHHIHIEKNAPPTGGHVFSPIWTIFELVREINKTNVLTNFHDDWAKIVTSRVFTRKTAPPTGGHIFQRTFKLNQHIIKTNIFTNFELDRDFIGTKLLTKFHEDRTINVASRVFTNKSIRSQLQQKCMIAAGQYQNINIDCYESSGSGLAADRSTLKDRKINVAFRVLTRKNAMPSCSHVFQPTSIIFELVQDIIGMNLLTKFHEDRTVNVASRVLTRLYYSHIRKNTPPLGSHVFQANIIIFELIQDNIETNLLTKFHEDWTINEKCPAPGDHAFKATKTIFELIQDIIGSNLLTKFPDDHKINVASRVLTWKNAPPPGGHVFQPSGITELQIRLCITFELIQDIIGTNLLTKFHEDQTINVASREKSHVFQANVTIFKLIQDIIETNLLTKFHEDWK</sequence>
<reference evidence="1" key="2">
    <citation type="submission" date="2020-11" db="EMBL/GenBank/DDBJ databases">
        <authorList>
            <person name="McCartney M.A."/>
            <person name="Auch B."/>
            <person name="Kono T."/>
            <person name="Mallez S."/>
            <person name="Becker A."/>
            <person name="Gohl D.M."/>
            <person name="Silverstein K.A.T."/>
            <person name="Koren S."/>
            <person name="Bechman K.B."/>
            <person name="Herman A."/>
            <person name="Abrahante J.E."/>
            <person name="Garbe J."/>
        </authorList>
    </citation>
    <scope>NUCLEOTIDE SEQUENCE</scope>
    <source>
        <strain evidence="1">Duluth1</strain>
        <tissue evidence="1">Whole animal</tissue>
    </source>
</reference>
<protein>
    <submittedName>
        <fullName evidence="1">Uncharacterized protein</fullName>
    </submittedName>
</protein>
<name>A0A9D4LR02_DREPO</name>
<dbReference type="Proteomes" id="UP000828390">
    <property type="component" value="Unassembled WGS sequence"/>
</dbReference>
<proteinExistence type="predicted"/>
<organism evidence="1 2">
    <name type="scientific">Dreissena polymorpha</name>
    <name type="common">Zebra mussel</name>
    <name type="synonym">Mytilus polymorpha</name>
    <dbReference type="NCBI Taxonomy" id="45954"/>
    <lineage>
        <taxon>Eukaryota</taxon>
        <taxon>Metazoa</taxon>
        <taxon>Spiralia</taxon>
        <taxon>Lophotrochozoa</taxon>
        <taxon>Mollusca</taxon>
        <taxon>Bivalvia</taxon>
        <taxon>Autobranchia</taxon>
        <taxon>Heteroconchia</taxon>
        <taxon>Euheterodonta</taxon>
        <taxon>Imparidentia</taxon>
        <taxon>Neoheterodontei</taxon>
        <taxon>Myida</taxon>
        <taxon>Dreissenoidea</taxon>
        <taxon>Dreissenidae</taxon>
        <taxon>Dreissena</taxon>
    </lineage>
</organism>
<reference evidence="1" key="1">
    <citation type="journal article" date="2019" name="bioRxiv">
        <title>The Genome of the Zebra Mussel, Dreissena polymorpha: A Resource for Invasive Species Research.</title>
        <authorList>
            <person name="McCartney M.A."/>
            <person name="Auch B."/>
            <person name="Kono T."/>
            <person name="Mallez S."/>
            <person name="Zhang Y."/>
            <person name="Obille A."/>
            <person name="Becker A."/>
            <person name="Abrahante J.E."/>
            <person name="Garbe J."/>
            <person name="Badalamenti J.P."/>
            <person name="Herman A."/>
            <person name="Mangelson H."/>
            <person name="Liachko I."/>
            <person name="Sullivan S."/>
            <person name="Sone E.D."/>
            <person name="Koren S."/>
            <person name="Silverstein K.A.T."/>
            <person name="Beckman K.B."/>
            <person name="Gohl D.M."/>
        </authorList>
    </citation>
    <scope>NUCLEOTIDE SEQUENCE</scope>
    <source>
        <strain evidence="1">Duluth1</strain>
        <tissue evidence="1">Whole animal</tissue>
    </source>
</reference>
<dbReference type="AlphaFoldDB" id="A0A9D4LR02"/>
<dbReference type="EMBL" id="JAIWYP010000002">
    <property type="protein sequence ID" value="KAH3862279.1"/>
    <property type="molecule type" value="Genomic_DNA"/>
</dbReference>
<accession>A0A9D4LR02</accession>
<comment type="caution">
    <text evidence="1">The sequence shown here is derived from an EMBL/GenBank/DDBJ whole genome shotgun (WGS) entry which is preliminary data.</text>
</comment>
<evidence type="ECO:0000313" key="2">
    <source>
        <dbReference type="Proteomes" id="UP000828390"/>
    </source>
</evidence>
<keyword evidence="2" id="KW-1185">Reference proteome</keyword>